<feature type="region of interest" description="Disordered" evidence="1">
    <location>
        <begin position="627"/>
        <end position="648"/>
    </location>
</feature>
<name>A0AAV7E177_ARIFI</name>
<dbReference type="AlphaFoldDB" id="A0AAV7E177"/>
<dbReference type="PANTHER" id="PTHR46033:SF8">
    <property type="entry name" value="PROTEIN MAINTENANCE OF MERISTEMS-LIKE"/>
    <property type="match status" value="1"/>
</dbReference>
<evidence type="ECO:0008006" key="4">
    <source>
        <dbReference type="Google" id="ProtNLM"/>
    </source>
</evidence>
<dbReference type="Proteomes" id="UP000825729">
    <property type="component" value="Unassembled WGS sequence"/>
</dbReference>
<evidence type="ECO:0000256" key="1">
    <source>
        <dbReference type="SAM" id="MobiDB-lite"/>
    </source>
</evidence>
<dbReference type="InterPro" id="IPR044824">
    <property type="entry name" value="MAIN-like"/>
</dbReference>
<protein>
    <recommendedName>
        <fullName evidence="4">Aminotransferase-like plant mobile domain-containing protein</fullName>
    </recommendedName>
</protein>
<keyword evidence="3" id="KW-1185">Reference proteome</keyword>
<gene>
    <name evidence="2" type="ORF">H6P81_018083</name>
</gene>
<evidence type="ECO:0000313" key="2">
    <source>
        <dbReference type="EMBL" id="KAG9442229.1"/>
    </source>
</evidence>
<evidence type="ECO:0000313" key="3">
    <source>
        <dbReference type="Proteomes" id="UP000825729"/>
    </source>
</evidence>
<reference evidence="2 3" key="1">
    <citation type="submission" date="2021-07" db="EMBL/GenBank/DDBJ databases">
        <title>The Aristolochia fimbriata genome: insights into angiosperm evolution, floral development and chemical biosynthesis.</title>
        <authorList>
            <person name="Jiao Y."/>
        </authorList>
    </citation>
    <scope>NUCLEOTIDE SEQUENCE [LARGE SCALE GENOMIC DNA]</scope>
    <source>
        <strain evidence="2">IBCAS-2021</strain>
        <tissue evidence="2">Leaf</tissue>
    </source>
</reference>
<organism evidence="2 3">
    <name type="scientific">Aristolochia fimbriata</name>
    <name type="common">White veined hardy Dutchman's pipe vine</name>
    <dbReference type="NCBI Taxonomy" id="158543"/>
    <lineage>
        <taxon>Eukaryota</taxon>
        <taxon>Viridiplantae</taxon>
        <taxon>Streptophyta</taxon>
        <taxon>Embryophyta</taxon>
        <taxon>Tracheophyta</taxon>
        <taxon>Spermatophyta</taxon>
        <taxon>Magnoliopsida</taxon>
        <taxon>Magnoliidae</taxon>
        <taxon>Piperales</taxon>
        <taxon>Aristolochiaceae</taxon>
        <taxon>Aristolochia</taxon>
    </lineage>
</organism>
<comment type="caution">
    <text evidence="2">The sequence shown here is derived from an EMBL/GenBank/DDBJ whole genome shotgun (WGS) entry which is preliminary data.</text>
</comment>
<sequence>MAAPSVTLIGGLRAFDHTVTVDEETVLTLALYMEGNASHLTYCPSGESIFGSHVVKPSTLVDNSLPCGSLNRRLAIGDRVFFLSCPDSLEKEDEAAGLEAFVLHSASCLVNRPPLPCIFEDGVVERILYTPDTTLDTPIPFLFEWTTLLLGRCSRNLHNAGVFYGLWASLFQYNCDISVVRAFFDAWSTKTNTLVTCQGKLSIILMDMDRIFGLPISSQFYDEISPMVADFTDVRSSDLPYSCRCLFLAYHHLWQSSQSNVLPTTAWVKFWFRTEDNAVPVSDPWTAWGLGHTAAGTSSITQWPYLYSWLAVYFHTHREDLGGSRCRGLSFGNPSLRRSVTEELACDLFRHLPVPMWHRYVLGAANTFALVDERKKPISRQHYESLLSVRCCSLMARRSIRFFVEPYCPIRFARQFGYCQDLPGDLGVRADQRETTSLSELVALWKTSFVRLCGRLDLPLSEGPTRDLGTTFAYYTWWRYHMSPRFQAEKRKTMTVIGPIHANGGRKARSQLVHLRLCIEEEEGARGSSAHFSPFATDISSSNFGGRPSAFLSTIGVRSSRDCSHISSLEAPEAEAPREEVSFLASTVQIGSCALEGTEVVGDLVEIAPSSIQLEILQEVVPPVVQEEATTEEEAPAPVLQEAEAAPAPSIEEVVEVEAPTVKEEAILVLEVQEEASIVQEEAPT</sequence>
<accession>A0AAV7E177</accession>
<dbReference type="PANTHER" id="PTHR46033">
    <property type="entry name" value="PROTEIN MAIN-LIKE 2"/>
    <property type="match status" value="1"/>
</dbReference>
<proteinExistence type="predicted"/>
<dbReference type="GO" id="GO:0010073">
    <property type="term" value="P:meristem maintenance"/>
    <property type="evidence" value="ECO:0007669"/>
    <property type="project" value="InterPro"/>
</dbReference>
<dbReference type="EMBL" id="JAINDJ010000007">
    <property type="protein sequence ID" value="KAG9442229.1"/>
    <property type="molecule type" value="Genomic_DNA"/>
</dbReference>
<feature type="compositionally biased region" description="Low complexity" evidence="1">
    <location>
        <begin position="636"/>
        <end position="648"/>
    </location>
</feature>